<proteinExistence type="predicted"/>
<accession>A0ABD0Y1L7</accession>
<organism evidence="2 3">
    <name type="scientific">Ranatra chinensis</name>
    <dbReference type="NCBI Taxonomy" id="642074"/>
    <lineage>
        <taxon>Eukaryota</taxon>
        <taxon>Metazoa</taxon>
        <taxon>Ecdysozoa</taxon>
        <taxon>Arthropoda</taxon>
        <taxon>Hexapoda</taxon>
        <taxon>Insecta</taxon>
        <taxon>Pterygota</taxon>
        <taxon>Neoptera</taxon>
        <taxon>Paraneoptera</taxon>
        <taxon>Hemiptera</taxon>
        <taxon>Heteroptera</taxon>
        <taxon>Panheteroptera</taxon>
        <taxon>Nepomorpha</taxon>
        <taxon>Nepidae</taxon>
        <taxon>Ranatrinae</taxon>
        <taxon>Ranatra</taxon>
    </lineage>
</organism>
<evidence type="ECO:0000313" key="2">
    <source>
        <dbReference type="EMBL" id="KAL1117263.1"/>
    </source>
</evidence>
<feature type="region of interest" description="Disordered" evidence="1">
    <location>
        <begin position="50"/>
        <end position="76"/>
    </location>
</feature>
<evidence type="ECO:0000256" key="1">
    <source>
        <dbReference type="SAM" id="MobiDB-lite"/>
    </source>
</evidence>
<sequence>MASERRNMFYENKKQEVGREFRRNKNITMLSKIFSSTFKDLKSLNLFKKPCPGGPLTKPNQIRPERRRPETVRELQRPSCPAKVYGSCPQYVEVPPAVPFVKPPCVCPKKPGLLRRVFGDPTRLFNAALVAMAAKATYDMGVWSDPEYTMKIIMRAQQKFFTICPSDKDEPFSIERMKYNTINAWNNAVKSLFYYTVQMPVIYLHGGASPVRIELEEPITEKETCPKGERK</sequence>
<comment type="caution">
    <text evidence="2">The sequence shown here is derived from an EMBL/GenBank/DDBJ whole genome shotgun (WGS) entry which is preliminary data.</text>
</comment>
<evidence type="ECO:0008006" key="4">
    <source>
        <dbReference type="Google" id="ProtNLM"/>
    </source>
</evidence>
<dbReference type="Proteomes" id="UP001558652">
    <property type="component" value="Unassembled WGS sequence"/>
</dbReference>
<gene>
    <name evidence="2" type="ORF">AAG570_004589</name>
</gene>
<protein>
    <recommendedName>
        <fullName evidence="4">MICOS complex subunit MIC13</fullName>
    </recommendedName>
</protein>
<keyword evidence="3" id="KW-1185">Reference proteome</keyword>
<dbReference type="AlphaFoldDB" id="A0ABD0Y1L7"/>
<name>A0ABD0Y1L7_9HEMI</name>
<reference evidence="2 3" key="1">
    <citation type="submission" date="2024-07" db="EMBL/GenBank/DDBJ databases">
        <title>Chromosome-level genome assembly of the water stick insect Ranatra chinensis (Heteroptera: Nepidae).</title>
        <authorList>
            <person name="Liu X."/>
        </authorList>
    </citation>
    <scope>NUCLEOTIDE SEQUENCE [LARGE SCALE GENOMIC DNA]</scope>
    <source>
        <strain evidence="2">Cailab_2021Rc</strain>
        <tissue evidence="2">Muscle</tissue>
    </source>
</reference>
<dbReference type="EMBL" id="JBFDAA010000016">
    <property type="protein sequence ID" value="KAL1117263.1"/>
    <property type="molecule type" value="Genomic_DNA"/>
</dbReference>
<evidence type="ECO:0000313" key="3">
    <source>
        <dbReference type="Proteomes" id="UP001558652"/>
    </source>
</evidence>
<feature type="compositionally biased region" description="Basic and acidic residues" evidence="1">
    <location>
        <begin position="63"/>
        <end position="76"/>
    </location>
</feature>